<organism evidence="2 3">
    <name type="scientific">Roseiterribacter gracilis</name>
    <dbReference type="NCBI Taxonomy" id="2812848"/>
    <lineage>
        <taxon>Bacteria</taxon>
        <taxon>Pseudomonadati</taxon>
        <taxon>Pseudomonadota</taxon>
        <taxon>Alphaproteobacteria</taxon>
        <taxon>Rhodospirillales</taxon>
        <taxon>Roseiterribacteraceae</taxon>
        <taxon>Roseiterribacter</taxon>
    </lineage>
</organism>
<dbReference type="RefSeq" id="WP_420244692.1">
    <property type="nucleotide sequence ID" value="NZ_BOPV01000001.1"/>
</dbReference>
<evidence type="ECO:0000313" key="3">
    <source>
        <dbReference type="Proteomes" id="UP000681075"/>
    </source>
</evidence>
<dbReference type="Proteomes" id="UP000681075">
    <property type="component" value="Unassembled WGS sequence"/>
</dbReference>
<proteinExistence type="predicted"/>
<dbReference type="GO" id="GO:0008410">
    <property type="term" value="F:CoA-transferase activity"/>
    <property type="evidence" value="ECO:0007669"/>
    <property type="project" value="TreeGrafter"/>
</dbReference>
<protein>
    <submittedName>
        <fullName evidence="2">CoA transferase</fullName>
    </submittedName>
</protein>
<dbReference type="InterPro" id="IPR044855">
    <property type="entry name" value="CoA-Trfase_III_dom3_sf"/>
</dbReference>
<dbReference type="InterPro" id="IPR050483">
    <property type="entry name" value="CoA-transferase_III_domain"/>
</dbReference>
<dbReference type="Pfam" id="PF02515">
    <property type="entry name" value="CoA_transf_3"/>
    <property type="match status" value="1"/>
</dbReference>
<reference evidence="2" key="1">
    <citation type="submission" date="2021-02" db="EMBL/GenBank/DDBJ databases">
        <title>Genome sequence of Rhodospirillales sp. strain TMPK1 isolated from soil.</title>
        <authorList>
            <person name="Nakai R."/>
            <person name="Kusada H."/>
            <person name="Tamaki H."/>
        </authorList>
    </citation>
    <scope>NUCLEOTIDE SEQUENCE</scope>
    <source>
        <strain evidence="2">TMPK1</strain>
    </source>
</reference>
<evidence type="ECO:0000313" key="2">
    <source>
        <dbReference type="EMBL" id="GIL41269.1"/>
    </source>
</evidence>
<comment type="caution">
    <text evidence="2">The sequence shown here is derived from an EMBL/GenBank/DDBJ whole genome shotgun (WGS) entry which is preliminary data.</text>
</comment>
<dbReference type="SUPFAM" id="SSF89796">
    <property type="entry name" value="CoA-transferase family III (CaiB/BaiF)"/>
    <property type="match status" value="1"/>
</dbReference>
<dbReference type="InterPro" id="IPR003673">
    <property type="entry name" value="CoA-Trfase_fam_III"/>
</dbReference>
<dbReference type="InterPro" id="IPR023606">
    <property type="entry name" value="CoA-Trfase_III_dom_1_sf"/>
</dbReference>
<dbReference type="EMBL" id="BOPV01000001">
    <property type="protein sequence ID" value="GIL41269.1"/>
    <property type="molecule type" value="Genomic_DNA"/>
</dbReference>
<dbReference type="Gene3D" id="3.30.1540.10">
    <property type="entry name" value="formyl-coa transferase, domain 3"/>
    <property type="match status" value="1"/>
</dbReference>
<dbReference type="PANTHER" id="PTHR48207">
    <property type="entry name" value="SUCCINATE--HYDROXYMETHYLGLUTARATE COA-TRANSFERASE"/>
    <property type="match status" value="1"/>
</dbReference>
<evidence type="ECO:0000256" key="1">
    <source>
        <dbReference type="ARBA" id="ARBA00022679"/>
    </source>
</evidence>
<keyword evidence="1 2" id="KW-0808">Transferase</keyword>
<sequence>MHRPLAGLRIITVEQYGAGPFGSMYLADLGADVIKIENPSSGGDVSRATGPYFLGENDSLFFQTFNRNKRSLTLDLKQPDARAVFAKLVTSADAVMNNLRGDQPAKLGLDYAALAKINPKIVCGHLSGYGREGPRAAWPAYDYLMQAEAGFMEMTGDPAHEPTRFGLSIVDYMTGVTTALGLLAAVFGARNSGKGGDVDVTLFDTAVHQLTYPATWYLNEGDDVGRKSRSAHPSTVPCEIYPTKDGWVFVMAMLPKFWEAVATAVGRPELADDPRFIDAKARREHRVVLETELDPLFRAKPTEDWLRLLQGKCPIAPVLTLGQALDNPYLRDTGLIQTHAHPAMPDMEMLASPIKIDGVRINDTKPAPSMGEHTDEILGELGYDAAAIAALKKSKIV</sequence>
<gene>
    <name evidence="2" type="ORF">TMPK1_35060</name>
</gene>
<dbReference type="AlphaFoldDB" id="A0A8S8XHA6"/>
<accession>A0A8S8XHA6</accession>
<dbReference type="Gene3D" id="3.40.50.10540">
    <property type="entry name" value="Crotonobetainyl-coa:carnitine coa-transferase, domain 1"/>
    <property type="match status" value="1"/>
</dbReference>
<dbReference type="PANTHER" id="PTHR48207:SF3">
    <property type="entry name" value="SUCCINATE--HYDROXYMETHYLGLUTARATE COA-TRANSFERASE"/>
    <property type="match status" value="1"/>
</dbReference>
<keyword evidence="3" id="KW-1185">Reference proteome</keyword>
<name>A0A8S8XHA6_9PROT</name>